<accession>A0A8H5TSM9</accession>
<protein>
    <submittedName>
        <fullName evidence="2">Uncharacterized protein</fullName>
    </submittedName>
</protein>
<name>A0A8H5TSM9_FUSCI</name>
<evidence type="ECO:0000313" key="3">
    <source>
        <dbReference type="Proteomes" id="UP000572754"/>
    </source>
</evidence>
<gene>
    <name evidence="2" type="ORF">FCIRC_7638</name>
</gene>
<evidence type="ECO:0000313" key="2">
    <source>
        <dbReference type="EMBL" id="KAF5674773.1"/>
    </source>
</evidence>
<sequence>MAKTKSRIQPFLEAVRNARQLIFTVIVIAIFAIAWLVQGGTIDMPEWTKDMRHLDGDDWTKYAVIIIVADVTDADTDKQLSTFEYKSDPYMQDYGTGTECNNNCSPTVTEQRYINTEIIDTGFGKTIATAQGATYSGLTSTNGGKVRKISEIWVPKMV</sequence>
<dbReference type="Proteomes" id="UP000572754">
    <property type="component" value="Unassembled WGS sequence"/>
</dbReference>
<keyword evidence="3" id="KW-1185">Reference proteome</keyword>
<dbReference type="AlphaFoldDB" id="A0A8H5TSM9"/>
<reference evidence="3" key="1">
    <citation type="journal article" date="2020" name="BMC Genomics">
        <title>Correction to: Identification and distribution of gene clusters required for synthesis of sphingolipid metabolism inhibitors in diverse species of the filamentous fungus Fusarium.</title>
        <authorList>
            <person name="Kim H.S."/>
            <person name="Lohmar J.M."/>
            <person name="Busman M."/>
            <person name="Brown D.W."/>
            <person name="Naumann T.A."/>
            <person name="Divon H.H."/>
            <person name="Lysoe E."/>
            <person name="Uhlig S."/>
            <person name="Proctor R.H."/>
        </authorList>
    </citation>
    <scope>NUCLEOTIDE SEQUENCE [LARGE SCALE GENOMIC DNA]</scope>
    <source>
        <strain evidence="3">NRRL 25331</strain>
    </source>
</reference>
<dbReference type="EMBL" id="JAAQPE010000246">
    <property type="protein sequence ID" value="KAF5674773.1"/>
    <property type="molecule type" value="Genomic_DNA"/>
</dbReference>
<comment type="caution">
    <text evidence="2">The sequence shown here is derived from an EMBL/GenBank/DDBJ whole genome shotgun (WGS) entry which is preliminary data.</text>
</comment>
<keyword evidence="1" id="KW-0472">Membrane</keyword>
<proteinExistence type="predicted"/>
<keyword evidence="1" id="KW-0812">Transmembrane</keyword>
<organism evidence="2 3">
    <name type="scientific">Fusarium circinatum</name>
    <name type="common">Pitch canker fungus</name>
    <name type="synonym">Gibberella circinata</name>
    <dbReference type="NCBI Taxonomy" id="48490"/>
    <lineage>
        <taxon>Eukaryota</taxon>
        <taxon>Fungi</taxon>
        <taxon>Dikarya</taxon>
        <taxon>Ascomycota</taxon>
        <taxon>Pezizomycotina</taxon>
        <taxon>Sordariomycetes</taxon>
        <taxon>Hypocreomycetidae</taxon>
        <taxon>Hypocreales</taxon>
        <taxon>Nectriaceae</taxon>
        <taxon>Fusarium</taxon>
        <taxon>Fusarium fujikuroi species complex</taxon>
    </lineage>
</organism>
<feature type="transmembrane region" description="Helical" evidence="1">
    <location>
        <begin position="21"/>
        <end position="37"/>
    </location>
</feature>
<evidence type="ECO:0000256" key="1">
    <source>
        <dbReference type="SAM" id="Phobius"/>
    </source>
</evidence>
<reference evidence="2 3" key="2">
    <citation type="submission" date="2020-05" db="EMBL/GenBank/DDBJ databases">
        <title>Identification and distribution of gene clusters putatively required for synthesis of sphingolipid metabolism inhibitors in phylogenetically diverse species of the filamentous fungus Fusarium.</title>
        <authorList>
            <person name="Kim H.-S."/>
            <person name="Busman M."/>
            <person name="Brown D.W."/>
            <person name="Divon H."/>
            <person name="Uhlig S."/>
            <person name="Proctor R.H."/>
        </authorList>
    </citation>
    <scope>NUCLEOTIDE SEQUENCE [LARGE SCALE GENOMIC DNA]</scope>
    <source>
        <strain evidence="2 3">NRRL 25331</strain>
    </source>
</reference>
<keyword evidence="1" id="KW-1133">Transmembrane helix</keyword>